<dbReference type="EMBL" id="JABRWQ010000007">
    <property type="protein sequence ID" value="NRD24644.1"/>
    <property type="molecule type" value="Genomic_DNA"/>
</dbReference>
<dbReference type="InterPro" id="IPR036691">
    <property type="entry name" value="Endo/exonu/phosph_ase_sf"/>
</dbReference>
<keyword evidence="2" id="KW-0378">Hydrolase</keyword>
<dbReference type="CDD" id="cd09083">
    <property type="entry name" value="EEP-1"/>
    <property type="match status" value="1"/>
</dbReference>
<feature type="domain" description="Endonuclease/exonuclease/phosphatase" evidence="1">
    <location>
        <begin position="35"/>
        <end position="277"/>
    </location>
</feature>
<accession>A0ABX2E805</accession>
<proteinExistence type="predicted"/>
<organism evidence="2 3">
    <name type="scientific">Winogradskyella litoriviva</name>
    <dbReference type="NCBI Taxonomy" id="1220182"/>
    <lineage>
        <taxon>Bacteria</taxon>
        <taxon>Pseudomonadati</taxon>
        <taxon>Bacteroidota</taxon>
        <taxon>Flavobacteriia</taxon>
        <taxon>Flavobacteriales</taxon>
        <taxon>Flavobacteriaceae</taxon>
        <taxon>Winogradskyella</taxon>
    </lineage>
</organism>
<dbReference type="InterPro" id="IPR050410">
    <property type="entry name" value="CCR4/nocturin_mRNA_transcr"/>
</dbReference>
<dbReference type="SUPFAM" id="SSF56219">
    <property type="entry name" value="DNase I-like"/>
    <property type="match status" value="1"/>
</dbReference>
<keyword evidence="3" id="KW-1185">Reference proteome</keyword>
<dbReference type="InterPro" id="IPR005135">
    <property type="entry name" value="Endo/exonuclease/phosphatase"/>
</dbReference>
<evidence type="ECO:0000313" key="2">
    <source>
        <dbReference type="EMBL" id="NRD24644.1"/>
    </source>
</evidence>
<dbReference type="PROSITE" id="PS51257">
    <property type="entry name" value="PROKAR_LIPOPROTEIN"/>
    <property type="match status" value="1"/>
</dbReference>
<dbReference type="PANTHER" id="PTHR12121">
    <property type="entry name" value="CARBON CATABOLITE REPRESSOR PROTEIN 4"/>
    <property type="match status" value="1"/>
</dbReference>
<sequence length="287" mass="32744">MKPIQILFFFLFISSCKTNHNNSRCLDFKSNLKVMTYNIRLDVASDGDNAWPNRKEFLSSQVLFLGPDVMGVQEALSHQIKDLNNLLKDYKLIGHGRDGGDNGEYSAIFYNSKKLNVETNGTFWLSPKPNQVSIGWDAALPRICTYGLFSQQNNLSKFWVFNTHFDHVGVEARKESVKLILNKISFLNKQNYPVIVMGDFNAEPNSEVIKEISNTMLDSKQIAALQFGANGTFNGFKYNEPISRRIDYIFVSKELKPNVQKYSVLSSIIDSRFPSDHFPVYTELILN</sequence>
<evidence type="ECO:0000313" key="3">
    <source>
        <dbReference type="Proteomes" id="UP000805085"/>
    </source>
</evidence>
<name>A0ABX2E805_9FLAO</name>
<keyword evidence="2" id="KW-0255">Endonuclease</keyword>
<reference evidence="2 3" key="1">
    <citation type="journal article" date="2015" name="Int. J. Syst. Evol. Microbiol.">
        <title>Winogradskyella litoriviva sp. nov., isolated from coastal seawater.</title>
        <authorList>
            <person name="Nedashkovskaya O.I."/>
            <person name="Kukhlevskiy A.D."/>
            <person name="Zhukova N.V."/>
            <person name="Kim S.J."/>
            <person name="Rhee S.K."/>
            <person name="Mikhailov V.V."/>
        </authorList>
    </citation>
    <scope>NUCLEOTIDE SEQUENCE [LARGE SCALE GENOMIC DNA]</scope>
    <source>
        <strain evidence="2 3">KMM6491</strain>
    </source>
</reference>
<comment type="caution">
    <text evidence="2">The sequence shown here is derived from an EMBL/GenBank/DDBJ whole genome shotgun (WGS) entry which is preliminary data.</text>
</comment>
<dbReference type="Gene3D" id="3.60.10.10">
    <property type="entry name" value="Endonuclease/exonuclease/phosphatase"/>
    <property type="match status" value="1"/>
</dbReference>
<dbReference type="GO" id="GO:0004519">
    <property type="term" value="F:endonuclease activity"/>
    <property type="evidence" value="ECO:0007669"/>
    <property type="project" value="UniProtKB-KW"/>
</dbReference>
<dbReference type="PANTHER" id="PTHR12121:SF36">
    <property type="entry name" value="ENDONUCLEASE_EXONUCLEASE_PHOSPHATASE DOMAIN-CONTAINING PROTEIN"/>
    <property type="match status" value="1"/>
</dbReference>
<evidence type="ECO:0000259" key="1">
    <source>
        <dbReference type="Pfam" id="PF03372"/>
    </source>
</evidence>
<gene>
    <name evidence="2" type="ORF">HNV10_15425</name>
</gene>
<protein>
    <submittedName>
        <fullName evidence="2">Endonuclease/exonuclease/phosphatase family protein</fullName>
    </submittedName>
</protein>
<dbReference type="Proteomes" id="UP000805085">
    <property type="component" value="Unassembled WGS sequence"/>
</dbReference>
<dbReference type="Pfam" id="PF03372">
    <property type="entry name" value="Exo_endo_phos"/>
    <property type="match status" value="1"/>
</dbReference>
<keyword evidence="2" id="KW-0540">Nuclease</keyword>